<name>X1DWX2_9ZZZZ</name>
<evidence type="ECO:0000313" key="1">
    <source>
        <dbReference type="EMBL" id="GAH09439.1"/>
    </source>
</evidence>
<gene>
    <name evidence="1" type="ORF">S01H4_52001</name>
</gene>
<feature type="non-terminal residue" evidence="1">
    <location>
        <position position="1"/>
    </location>
</feature>
<comment type="caution">
    <text evidence="1">The sequence shown here is derived from an EMBL/GenBank/DDBJ whole genome shotgun (WGS) entry which is preliminary data.</text>
</comment>
<proteinExistence type="predicted"/>
<organism evidence="1">
    <name type="scientific">marine sediment metagenome</name>
    <dbReference type="NCBI Taxonomy" id="412755"/>
    <lineage>
        <taxon>unclassified sequences</taxon>
        <taxon>metagenomes</taxon>
        <taxon>ecological metagenomes</taxon>
    </lineage>
</organism>
<protein>
    <submittedName>
        <fullName evidence="1">Uncharacterized protein</fullName>
    </submittedName>
</protein>
<reference evidence="1" key="1">
    <citation type="journal article" date="2014" name="Front. Microbiol.">
        <title>High frequency of phylogenetically diverse reductive dehalogenase-homologous genes in deep subseafloor sedimentary metagenomes.</title>
        <authorList>
            <person name="Kawai M."/>
            <person name="Futagami T."/>
            <person name="Toyoda A."/>
            <person name="Takaki Y."/>
            <person name="Nishi S."/>
            <person name="Hori S."/>
            <person name="Arai W."/>
            <person name="Tsubouchi T."/>
            <person name="Morono Y."/>
            <person name="Uchiyama I."/>
            <person name="Ito T."/>
            <person name="Fujiyama A."/>
            <person name="Inagaki F."/>
            <person name="Takami H."/>
        </authorList>
    </citation>
    <scope>NUCLEOTIDE SEQUENCE</scope>
    <source>
        <strain evidence="1">Expedition CK06-06</strain>
    </source>
</reference>
<dbReference type="EMBL" id="BART01029668">
    <property type="protein sequence ID" value="GAH09439.1"/>
    <property type="molecule type" value="Genomic_DNA"/>
</dbReference>
<accession>X1DWX2</accession>
<dbReference type="AlphaFoldDB" id="X1DWX2"/>
<sequence>KGMIKMMCSAGMSPNIRGCVRQIAERHLGKKLVNEKLIDNITDIMIHKGV</sequence>